<evidence type="ECO:0000313" key="2">
    <source>
        <dbReference type="WBParaSite" id="Gr19_v10_g5987.t1"/>
    </source>
</evidence>
<dbReference type="AlphaFoldDB" id="A0A914I2E6"/>
<name>A0A914I2E6_GLORO</name>
<reference evidence="2" key="1">
    <citation type="submission" date="2022-11" db="UniProtKB">
        <authorList>
            <consortium name="WormBaseParasite"/>
        </authorList>
    </citation>
    <scope>IDENTIFICATION</scope>
</reference>
<organism evidence="1 2">
    <name type="scientific">Globodera rostochiensis</name>
    <name type="common">Golden nematode worm</name>
    <name type="synonym">Heterodera rostochiensis</name>
    <dbReference type="NCBI Taxonomy" id="31243"/>
    <lineage>
        <taxon>Eukaryota</taxon>
        <taxon>Metazoa</taxon>
        <taxon>Ecdysozoa</taxon>
        <taxon>Nematoda</taxon>
        <taxon>Chromadorea</taxon>
        <taxon>Rhabditida</taxon>
        <taxon>Tylenchina</taxon>
        <taxon>Tylenchomorpha</taxon>
        <taxon>Tylenchoidea</taxon>
        <taxon>Heteroderidae</taxon>
        <taxon>Heteroderinae</taxon>
        <taxon>Globodera</taxon>
    </lineage>
</organism>
<accession>A0A914I2E6</accession>
<sequence>MLSTSNGADVHFLVGDGDKKKALRWVDEKCRQNGKERSAENRREMLGLALFNLFSSRATKGFFCCYWIIR</sequence>
<dbReference type="WBParaSite" id="Gr19_v10_g5987.t1">
    <property type="protein sequence ID" value="Gr19_v10_g5987.t1"/>
    <property type="gene ID" value="Gr19_v10_g5987"/>
</dbReference>
<evidence type="ECO:0000313" key="1">
    <source>
        <dbReference type="Proteomes" id="UP000887572"/>
    </source>
</evidence>
<keyword evidence="1" id="KW-1185">Reference proteome</keyword>
<proteinExistence type="predicted"/>
<protein>
    <submittedName>
        <fullName evidence="2">Uncharacterized protein</fullName>
    </submittedName>
</protein>
<dbReference type="Proteomes" id="UP000887572">
    <property type="component" value="Unplaced"/>
</dbReference>